<dbReference type="PROSITE" id="PS51085">
    <property type="entry name" value="2FE2S_FER_2"/>
    <property type="match status" value="1"/>
</dbReference>
<evidence type="ECO:0000259" key="6">
    <source>
        <dbReference type="PROSITE" id="PS51085"/>
    </source>
</evidence>
<proteinExistence type="predicted"/>
<dbReference type="SUPFAM" id="SSF54292">
    <property type="entry name" value="2Fe-2S ferredoxin-like"/>
    <property type="match status" value="1"/>
</dbReference>
<dbReference type="InterPro" id="IPR036683">
    <property type="entry name" value="CO_DH_flav_C_dom_sf"/>
</dbReference>
<dbReference type="CDD" id="cd00207">
    <property type="entry name" value="fer2"/>
    <property type="match status" value="1"/>
</dbReference>
<keyword evidence="5" id="KW-0408">Iron</keyword>
<dbReference type="InterPro" id="IPR002346">
    <property type="entry name" value="Mopterin_DH_FAD-bd"/>
</dbReference>
<dbReference type="Pfam" id="PF00941">
    <property type="entry name" value="FAD_binding_5"/>
    <property type="match status" value="1"/>
</dbReference>
<sequence>MRTAIRFLRKGQVVELDNFEPTATLLDYLRLSERSTGTKEGCGEGDCGACTIALGRLHDGKLVYEPVNSCILLLGQIDGCELVTVEDLEGPDGLHPVQQALVDLHGSQCGFCTPGFVMSLFTLYHANTPGLTRQDVNTWIAGNLCRCTGYRPIVDAALEACRGGLNDAFAARAAETESTLAALQDAQDVHVGDSERFFFAPSSFQRLLETYGEHPEATLVSGSTDVGLWVTKHLRDLPKVIYLGRVNGLSTCYQDEQGIRLGASASYAVAEQFLKTIDPDLDVVISRIGSKQVRASGTVGGNIANGSPIGDMPPMLIALGAEIELQSNRGRRTLLLENFFIDYGKQDIAENEVLTSINVPRLSADEQFRAYKITKRFDQDISAVMAAFCLRVQDGVVKSARMAFGGVAGIPKRANEAEAALVGASLEDPDSWQSALDIIEGEFVPLTDMRASSTYRCDIVRGLLEKALLEISAASSQKTRVFGQRELVEGGAHVN</sequence>
<keyword evidence="4" id="KW-0560">Oxidoreductase</keyword>
<dbReference type="InterPro" id="IPR016167">
    <property type="entry name" value="FAD-bd_PCMH_sub1"/>
</dbReference>
<keyword evidence="2" id="KW-0479">Metal-binding</keyword>
<evidence type="ECO:0000256" key="3">
    <source>
        <dbReference type="ARBA" id="ARBA00022827"/>
    </source>
</evidence>
<dbReference type="SMART" id="SM01092">
    <property type="entry name" value="CO_deh_flav_C"/>
    <property type="match status" value="1"/>
</dbReference>
<keyword evidence="9" id="KW-1185">Reference proteome</keyword>
<dbReference type="InterPro" id="IPR016208">
    <property type="entry name" value="Ald_Oxase/xanthine_DH-like"/>
</dbReference>
<dbReference type="Pfam" id="PF03450">
    <property type="entry name" value="CO_deh_flav_C"/>
    <property type="match status" value="1"/>
</dbReference>
<dbReference type="Pfam" id="PF00111">
    <property type="entry name" value="Fer2"/>
    <property type="match status" value="1"/>
</dbReference>
<dbReference type="Gene3D" id="3.30.390.50">
    <property type="entry name" value="CO dehydrogenase flavoprotein, C-terminal domain"/>
    <property type="match status" value="1"/>
</dbReference>
<organism evidence="8 9">
    <name type="scientific">Pseudovibrio ascidiaceicola</name>
    <dbReference type="NCBI Taxonomy" id="285279"/>
    <lineage>
        <taxon>Bacteria</taxon>
        <taxon>Pseudomonadati</taxon>
        <taxon>Pseudomonadota</taxon>
        <taxon>Alphaproteobacteria</taxon>
        <taxon>Hyphomicrobiales</taxon>
        <taxon>Stappiaceae</taxon>
        <taxon>Pseudovibrio</taxon>
    </lineage>
</organism>
<dbReference type="InterPro" id="IPR014307">
    <property type="entry name" value="Xanthine_DH_ssu"/>
</dbReference>
<dbReference type="PROSITE" id="PS00197">
    <property type="entry name" value="2FE2S_FER_1"/>
    <property type="match status" value="1"/>
</dbReference>
<keyword evidence="1" id="KW-0285">Flavoprotein</keyword>
<dbReference type="PANTHER" id="PTHR45444">
    <property type="entry name" value="XANTHINE DEHYDROGENASE"/>
    <property type="match status" value="1"/>
</dbReference>
<gene>
    <name evidence="8" type="ORF">SAMN04488518_110134</name>
</gene>
<dbReference type="PROSITE" id="PS51387">
    <property type="entry name" value="FAD_PCMH"/>
    <property type="match status" value="1"/>
</dbReference>
<dbReference type="SUPFAM" id="SSF55447">
    <property type="entry name" value="CO dehydrogenase flavoprotein C-terminal domain-like"/>
    <property type="match status" value="1"/>
</dbReference>
<feature type="domain" description="FAD-binding PCMH-type" evidence="7">
    <location>
        <begin position="190"/>
        <end position="364"/>
    </location>
</feature>
<dbReference type="InterPro" id="IPR005107">
    <property type="entry name" value="CO_DH_flav_C"/>
</dbReference>
<dbReference type="Pfam" id="PF01799">
    <property type="entry name" value="Fer2_2"/>
    <property type="match status" value="1"/>
</dbReference>
<dbReference type="InterPro" id="IPR016169">
    <property type="entry name" value="FAD-bd_PCMH_sub2"/>
</dbReference>
<dbReference type="InterPro" id="IPR036884">
    <property type="entry name" value="2Fe-2S-bd_dom_sf"/>
</dbReference>
<dbReference type="Gene3D" id="1.10.150.120">
    <property type="entry name" value="[2Fe-2S]-binding domain"/>
    <property type="match status" value="1"/>
</dbReference>
<evidence type="ECO:0000256" key="2">
    <source>
        <dbReference type="ARBA" id="ARBA00022723"/>
    </source>
</evidence>
<dbReference type="InterPro" id="IPR012675">
    <property type="entry name" value="Beta-grasp_dom_sf"/>
</dbReference>
<comment type="caution">
    <text evidence="8">The sequence shown here is derived from an EMBL/GenBank/DDBJ whole genome shotgun (WGS) entry which is preliminary data.</text>
</comment>
<dbReference type="InterPro" id="IPR036318">
    <property type="entry name" value="FAD-bd_PCMH-like_sf"/>
</dbReference>
<accession>A0A1I4CYR0</accession>
<name>A0A1I4CYR0_9HYPH</name>
<dbReference type="RefSeq" id="WP_093521758.1">
    <property type="nucleotide sequence ID" value="NZ_FOSK01000010.1"/>
</dbReference>
<dbReference type="SUPFAM" id="SSF56176">
    <property type="entry name" value="FAD-binding/transporter-associated domain-like"/>
    <property type="match status" value="1"/>
</dbReference>
<evidence type="ECO:0000256" key="4">
    <source>
        <dbReference type="ARBA" id="ARBA00023002"/>
    </source>
</evidence>
<evidence type="ECO:0000313" key="9">
    <source>
        <dbReference type="Proteomes" id="UP000199598"/>
    </source>
</evidence>
<dbReference type="PANTHER" id="PTHR45444:SF3">
    <property type="entry name" value="XANTHINE DEHYDROGENASE"/>
    <property type="match status" value="1"/>
</dbReference>
<keyword evidence="3" id="KW-0274">FAD</keyword>
<dbReference type="InterPro" id="IPR001041">
    <property type="entry name" value="2Fe-2S_ferredoxin-type"/>
</dbReference>
<dbReference type="Gene3D" id="3.30.465.10">
    <property type="match status" value="1"/>
</dbReference>
<dbReference type="SUPFAM" id="SSF47741">
    <property type="entry name" value="CO dehydrogenase ISP C-domain like"/>
    <property type="match status" value="1"/>
</dbReference>
<dbReference type="Proteomes" id="UP000199598">
    <property type="component" value="Unassembled WGS sequence"/>
</dbReference>
<dbReference type="PIRSF" id="PIRSF036557">
    <property type="entry name" value="XdhA_RC"/>
    <property type="match status" value="1"/>
</dbReference>
<dbReference type="InterPro" id="IPR002888">
    <property type="entry name" value="2Fe-2S-bd"/>
</dbReference>
<dbReference type="InterPro" id="IPR006058">
    <property type="entry name" value="2Fe2S_fd_BS"/>
</dbReference>
<reference evidence="8 9" key="1">
    <citation type="submission" date="2016-10" db="EMBL/GenBank/DDBJ databases">
        <authorList>
            <person name="Varghese N."/>
            <person name="Submissions S."/>
        </authorList>
    </citation>
    <scope>NUCLEOTIDE SEQUENCE [LARGE SCALE GENOMIC DNA]</scope>
    <source>
        <strain evidence="8 9">DSM 16392</strain>
    </source>
</reference>
<dbReference type="InterPro" id="IPR012175">
    <property type="entry name" value="Xanth_DH_ssu_bac"/>
</dbReference>
<feature type="domain" description="2Fe-2S ferredoxin-type" evidence="6">
    <location>
        <begin position="3"/>
        <end position="88"/>
    </location>
</feature>
<dbReference type="InterPro" id="IPR016166">
    <property type="entry name" value="FAD-bd_PCMH"/>
</dbReference>
<dbReference type="NCBIfam" id="TIGR02963">
    <property type="entry name" value="xanthine_xdhA"/>
    <property type="match status" value="1"/>
</dbReference>
<protein>
    <submittedName>
        <fullName evidence="8">Xanthine dehydrogenase small subunit</fullName>
    </submittedName>
</protein>
<evidence type="ECO:0000313" key="8">
    <source>
        <dbReference type="EMBL" id="SFK86392.1"/>
    </source>
</evidence>
<dbReference type="Gene3D" id="3.30.43.10">
    <property type="entry name" value="Uridine Diphospho-n-acetylenolpyruvylglucosamine Reductase, domain 2"/>
    <property type="match status" value="1"/>
</dbReference>
<evidence type="ECO:0000259" key="7">
    <source>
        <dbReference type="PROSITE" id="PS51387"/>
    </source>
</evidence>
<dbReference type="InterPro" id="IPR036010">
    <property type="entry name" value="2Fe-2S_ferredoxin-like_sf"/>
</dbReference>
<dbReference type="Gene3D" id="3.10.20.30">
    <property type="match status" value="1"/>
</dbReference>
<evidence type="ECO:0000256" key="5">
    <source>
        <dbReference type="ARBA" id="ARBA00023004"/>
    </source>
</evidence>
<dbReference type="EMBL" id="FOSK01000010">
    <property type="protein sequence ID" value="SFK86392.1"/>
    <property type="molecule type" value="Genomic_DNA"/>
</dbReference>
<evidence type="ECO:0000256" key="1">
    <source>
        <dbReference type="ARBA" id="ARBA00022630"/>
    </source>
</evidence>